<dbReference type="OrthoDB" id="275715at2759"/>
<reference evidence="2 3" key="1">
    <citation type="journal article" date="2014" name="Genome Biol. Evol.">
        <title>The secreted proteins of Achlya hypogyna and Thraustotheca clavata identify the ancestral oomycete secretome and reveal gene acquisitions by horizontal gene transfer.</title>
        <authorList>
            <person name="Misner I."/>
            <person name="Blouin N."/>
            <person name="Leonard G."/>
            <person name="Richards T.A."/>
            <person name="Lane C.E."/>
        </authorList>
    </citation>
    <scope>NUCLEOTIDE SEQUENCE [LARGE SCALE GENOMIC DNA]</scope>
    <source>
        <strain evidence="2 3">ATCC 34112</strain>
    </source>
</reference>
<keyword evidence="3" id="KW-1185">Reference proteome</keyword>
<organism evidence="2 3">
    <name type="scientific">Thraustotheca clavata</name>
    <dbReference type="NCBI Taxonomy" id="74557"/>
    <lineage>
        <taxon>Eukaryota</taxon>
        <taxon>Sar</taxon>
        <taxon>Stramenopiles</taxon>
        <taxon>Oomycota</taxon>
        <taxon>Saprolegniomycetes</taxon>
        <taxon>Saprolegniales</taxon>
        <taxon>Achlyaceae</taxon>
        <taxon>Thraustotheca</taxon>
    </lineage>
</organism>
<comment type="caution">
    <text evidence="2">The sequence shown here is derived from an EMBL/GenBank/DDBJ whole genome shotgun (WGS) entry which is preliminary data.</text>
</comment>
<protein>
    <recommendedName>
        <fullName evidence="1">Complex 1 LYR protein domain-containing protein</fullName>
    </recommendedName>
</protein>
<dbReference type="Pfam" id="PF05347">
    <property type="entry name" value="Complex1_LYR"/>
    <property type="match status" value="1"/>
</dbReference>
<dbReference type="CDD" id="cd20251">
    <property type="entry name" value="Complex1_LYR_SF"/>
    <property type="match status" value="1"/>
</dbReference>
<dbReference type="AlphaFoldDB" id="A0A1W0A459"/>
<sequence length="113" mass="12781">MQAKALYKACLRSAAKCPAQVHRDTMKAYVGLKFREHMHVQDKKTIALLLKEGQEELDRMNYYHSMYAASQREKVTTNEPRPLVASCPACNQAYSSPEARFCSNCGVLRPSLV</sequence>
<feature type="domain" description="Complex 1 LYR protein" evidence="1">
    <location>
        <begin position="2"/>
        <end position="58"/>
    </location>
</feature>
<evidence type="ECO:0000259" key="1">
    <source>
        <dbReference type="Pfam" id="PF05347"/>
    </source>
</evidence>
<dbReference type="EMBL" id="JNBS01000511">
    <property type="protein sequence ID" value="OQS05066.1"/>
    <property type="molecule type" value="Genomic_DNA"/>
</dbReference>
<evidence type="ECO:0000313" key="3">
    <source>
        <dbReference type="Proteomes" id="UP000243217"/>
    </source>
</evidence>
<accession>A0A1W0A459</accession>
<dbReference type="Proteomes" id="UP000243217">
    <property type="component" value="Unassembled WGS sequence"/>
</dbReference>
<dbReference type="InterPro" id="IPR008011">
    <property type="entry name" value="Complex1_LYR_dom"/>
</dbReference>
<proteinExistence type="predicted"/>
<gene>
    <name evidence="2" type="ORF">THRCLA_20725</name>
</gene>
<evidence type="ECO:0000313" key="2">
    <source>
        <dbReference type="EMBL" id="OQS05066.1"/>
    </source>
</evidence>
<name>A0A1W0A459_9STRA</name>